<gene>
    <name evidence="15" type="ORF">MSPICULIGERA_LOCUS24904</name>
</gene>
<dbReference type="GO" id="GO:0005524">
    <property type="term" value="F:ATP binding"/>
    <property type="evidence" value="ECO:0007669"/>
    <property type="project" value="UniProtKB-KW"/>
</dbReference>
<dbReference type="CDD" id="cd00885">
    <property type="entry name" value="cinA"/>
    <property type="match status" value="1"/>
</dbReference>
<keyword evidence="9" id="KW-0274">FAD</keyword>
<sequence length="483" mass="53949">MSGHTHGQVQPRSTASILVIGDEILKGTTADTNSHFLCRRLHKLGVVVKKISVVGDDVGIIANEVRQLRSAVDVVFTTGGIGPTHDDKTYIGVARAFDDELTLNQEIASVVQTLSKQPSHNQGFIDKLSTVPTSAQLIWGKDKQTGERGKYPIVKVQNVVIFPGVPRFCELAYNNIEQDLFPPQNFRALYTTFLYSKASEFDFSEDVAKIAARFDDKVEIGSYPDFTNNYFKTKLVVESEDAQAGEEAAVELRKIIGENLVHYDTKPWIDTVRKWDSFKFRVAQQDPKFAAGLDEAMLCIDKILEEYTLDQVALSFNGGKDCTVLLHMLRVAIDRKYGPGRQFTGFHIVCEDQFPELTQFIIDAARLYNIIVTEVPGPLKEGVRLLKEKRPAVVAVLMGSRASDPNGKFMKSPVEWTDADWPRVLRVCPILPWSYADGYTSLGARGSTQPNEKLRLSRPGSRGYLPAYMLDDGTHERSGRVKL</sequence>
<keyword evidence="5" id="KW-0288">FMN</keyword>
<dbReference type="PANTHER" id="PTHR23293:SF9">
    <property type="entry name" value="FAD SYNTHASE"/>
    <property type="match status" value="1"/>
</dbReference>
<comment type="catalytic activity">
    <reaction evidence="13">
        <text>FMN + ATP + H(+) = FAD + diphosphate</text>
        <dbReference type="Rhea" id="RHEA:17237"/>
        <dbReference type="ChEBI" id="CHEBI:15378"/>
        <dbReference type="ChEBI" id="CHEBI:30616"/>
        <dbReference type="ChEBI" id="CHEBI:33019"/>
        <dbReference type="ChEBI" id="CHEBI:57692"/>
        <dbReference type="ChEBI" id="CHEBI:58210"/>
        <dbReference type="EC" id="2.7.7.2"/>
    </reaction>
</comment>
<dbReference type="GO" id="GO:0006747">
    <property type="term" value="P:FAD biosynthetic process"/>
    <property type="evidence" value="ECO:0007669"/>
    <property type="project" value="TreeGrafter"/>
</dbReference>
<dbReference type="SUPFAM" id="SSF53218">
    <property type="entry name" value="Molybdenum cofactor biosynthesis proteins"/>
    <property type="match status" value="1"/>
</dbReference>
<dbReference type="InterPro" id="IPR002500">
    <property type="entry name" value="PAPS_reduct_dom"/>
</dbReference>
<keyword evidence="7" id="KW-0548">Nucleotidyltransferase</keyword>
<evidence type="ECO:0000256" key="5">
    <source>
        <dbReference type="ARBA" id="ARBA00022643"/>
    </source>
</evidence>
<protein>
    <recommendedName>
        <fullName evidence="3">FAD synthase</fullName>
        <ecNumber evidence="3">2.7.7.2</ecNumber>
    </recommendedName>
    <alternativeName>
        <fullName evidence="11">FAD pyrophosphorylase</fullName>
    </alternativeName>
    <alternativeName>
        <fullName evidence="12">FMN adenylyltransferase</fullName>
    </alternativeName>
</protein>
<evidence type="ECO:0000256" key="2">
    <source>
        <dbReference type="ARBA" id="ARBA00007589"/>
    </source>
</evidence>
<organism evidence="15 16">
    <name type="scientific">Mesorhabditis spiculigera</name>
    <dbReference type="NCBI Taxonomy" id="96644"/>
    <lineage>
        <taxon>Eukaryota</taxon>
        <taxon>Metazoa</taxon>
        <taxon>Ecdysozoa</taxon>
        <taxon>Nematoda</taxon>
        <taxon>Chromadorea</taxon>
        <taxon>Rhabditida</taxon>
        <taxon>Rhabditina</taxon>
        <taxon>Rhabditomorpha</taxon>
        <taxon>Rhabditoidea</taxon>
        <taxon>Rhabditidae</taxon>
        <taxon>Mesorhabditinae</taxon>
        <taxon>Mesorhabditis</taxon>
    </lineage>
</organism>
<dbReference type="InterPro" id="IPR056596">
    <property type="entry name" value="FLAD1_M"/>
</dbReference>
<evidence type="ECO:0000256" key="6">
    <source>
        <dbReference type="ARBA" id="ARBA00022679"/>
    </source>
</evidence>
<evidence type="ECO:0000259" key="14">
    <source>
        <dbReference type="SMART" id="SM00852"/>
    </source>
</evidence>
<evidence type="ECO:0000256" key="12">
    <source>
        <dbReference type="ARBA" id="ARBA00031871"/>
    </source>
</evidence>
<dbReference type="SMART" id="SM00852">
    <property type="entry name" value="MoCF_biosynth"/>
    <property type="match status" value="1"/>
</dbReference>
<reference evidence="15" key="1">
    <citation type="submission" date="2023-06" db="EMBL/GenBank/DDBJ databases">
        <authorList>
            <person name="Delattre M."/>
        </authorList>
    </citation>
    <scope>NUCLEOTIDE SEQUENCE</scope>
    <source>
        <strain evidence="15">AF72</strain>
    </source>
</reference>
<name>A0AA36DGX4_9BILA</name>
<comment type="caution">
    <text evidence="15">The sequence shown here is derived from an EMBL/GenBank/DDBJ whole genome shotgun (WGS) entry which is preliminary data.</text>
</comment>
<accession>A0AA36DGX4</accession>
<keyword evidence="4" id="KW-0285">Flavoprotein</keyword>
<comment type="similarity">
    <text evidence="2">In the N-terminal section; belongs to the MoaB/Mog family.</text>
</comment>
<dbReference type="Pfam" id="PF01507">
    <property type="entry name" value="PAPS_reduct"/>
    <property type="match status" value="1"/>
</dbReference>
<feature type="domain" description="MoaB/Mog" evidence="14">
    <location>
        <begin position="16"/>
        <end position="184"/>
    </location>
</feature>
<feature type="non-terminal residue" evidence="15">
    <location>
        <position position="1"/>
    </location>
</feature>
<evidence type="ECO:0000256" key="9">
    <source>
        <dbReference type="ARBA" id="ARBA00022827"/>
    </source>
</evidence>
<dbReference type="InterPro" id="IPR036425">
    <property type="entry name" value="MoaB/Mog-like_dom_sf"/>
</dbReference>
<dbReference type="Proteomes" id="UP001177023">
    <property type="component" value="Unassembled WGS sequence"/>
</dbReference>
<evidence type="ECO:0000256" key="11">
    <source>
        <dbReference type="ARBA" id="ARBA00031145"/>
    </source>
</evidence>
<evidence type="ECO:0000313" key="15">
    <source>
        <dbReference type="EMBL" id="CAJ0586922.1"/>
    </source>
</evidence>
<proteinExistence type="inferred from homology"/>
<dbReference type="InterPro" id="IPR014729">
    <property type="entry name" value="Rossmann-like_a/b/a_fold"/>
</dbReference>
<evidence type="ECO:0000256" key="8">
    <source>
        <dbReference type="ARBA" id="ARBA00022741"/>
    </source>
</evidence>
<keyword evidence="10" id="KW-0067">ATP-binding</keyword>
<dbReference type="SUPFAM" id="SSF52402">
    <property type="entry name" value="Adenine nucleotide alpha hydrolases-like"/>
    <property type="match status" value="1"/>
</dbReference>
<evidence type="ECO:0000313" key="16">
    <source>
        <dbReference type="Proteomes" id="UP001177023"/>
    </source>
</evidence>
<keyword evidence="8" id="KW-0547">Nucleotide-binding</keyword>
<dbReference type="EMBL" id="CATQJA010002709">
    <property type="protein sequence ID" value="CAJ0586922.1"/>
    <property type="molecule type" value="Genomic_DNA"/>
</dbReference>
<evidence type="ECO:0000256" key="4">
    <source>
        <dbReference type="ARBA" id="ARBA00022630"/>
    </source>
</evidence>
<evidence type="ECO:0000256" key="3">
    <source>
        <dbReference type="ARBA" id="ARBA00012393"/>
    </source>
</evidence>
<evidence type="ECO:0000256" key="13">
    <source>
        <dbReference type="ARBA" id="ARBA00049494"/>
    </source>
</evidence>
<evidence type="ECO:0000256" key="10">
    <source>
        <dbReference type="ARBA" id="ARBA00022840"/>
    </source>
</evidence>
<dbReference type="PANTHER" id="PTHR23293">
    <property type="entry name" value="FAD SYNTHETASE-RELATED FMN ADENYLYLTRANSFERASE"/>
    <property type="match status" value="1"/>
</dbReference>
<keyword evidence="6" id="KW-0808">Transferase</keyword>
<dbReference type="Gene3D" id="3.40.50.620">
    <property type="entry name" value="HUPs"/>
    <property type="match status" value="1"/>
</dbReference>
<evidence type="ECO:0000256" key="7">
    <source>
        <dbReference type="ARBA" id="ARBA00022695"/>
    </source>
</evidence>
<dbReference type="Gene3D" id="3.40.980.10">
    <property type="entry name" value="MoaB/Mog-like domain"/>
    <property type="match status" value="1"/>
</dbReference>
<dbReference type="AlphaFoldDB" id="A0AA36DGX4"/>
<evidence type="ECO:0000256" key="1">
    <source>
        <dbReference type="ARBA" id="ARBA00004726"/>
    </source>
</evidence>
<dbReference type="GO" id="GO:0003919">
    <property type="term" value="F:FMN adenylyltransferase activity"/>
    <property type="evidence" value="ECO:0007669"/>
    <property type="project" value="UniProtKB-EC"/>
</dbReference>
<keyword evidence="16" id="KW-1185">Reference proteome</keyword>
<dbReference type="Pfam" id="PF00994">
    <property type="entry name" value="MoCF_biosynth"/>
    <property type="match status" value="1"/>
</dbReference>
<dbReference type="EC" id="2.7.7.2" evidence="3"/>
<comment type="pathway">
    <text evidence="1">Cofactor biosynthesis; FAD biosynthesis; FAD from FMN: step 1/1.</text>
</comment>
<dbReference type="InterPro" id="IPR001453">
    <property type="entry name" value="MoaB/Mog_dom"/>
</dbReference>
<dbReference type="Pfam" id="PF24102">
    <property type="entry name" value="FLAD1_M"/>
    <property type="match status" value="1"/>
</dbReference>